<dbReference type="InterPro" id="IPR027450">
    <property type="entry name" value="AlkB-like"/>
</dbReference>
<dbReference type="OrthoDB" id="271595at2759"/>
<dbReference type="PANTHER" id="PTHR13069:SF21">
    <property type="entry name" value="ALKYLATED DNA REPAIR PROTEIN ALKB HOMOLOG 8"/>
    <property type="match status" value="1"/>
</dbReference>
<dbReference type="GO" id="GO:0005737">
    <property type="term" value="C:cytoplasm"/>
    <property type="evidence" value="ECO:0007669"/>
    <property type="project" value="TreeGrafter"/>
</dbReference>
<gene>
    <name evidence="7" type="primary">ALKBH8</name>
</gene>
<evidence type="ECO:0000256" key="5">
    <source>
        <dbReference type="ARBA" id="ARBA00022884"/>
    </source>
</evidence>
<evidence type="ECO:0000256" key="1">
    <source>
        <dbReference type="ARBA" id="ARBA00001954"/>
    </source>
</evidence>
<feature type="non-terminal residue" evidence="7">
    <location>
        <position position="1"/>
    </location>
</feature>
<proteinExistence type="evidence at transcript level"/>
<dbReference type="GO" id="GO:0030488">
    <property type="term" value="P:tRNA methylation"/>
    <property type="evidence" value="ECO:0007669"/>
    <property type="project" value="TreeGrafter"/>
</dbReference>
<accession>T2M7W1</accession>
<evidence type="ECO:0000259" key="6">
    <source>
        <dbReference type="PROSITE" id="PS51471"/>
    </source>
</evidence>
<keyword evidence="4" id="KW-0862">Zinc</keyword>
<reference evidence="7" key="1">
    <citation type="journal article" date="2013" name="Genome Biol. Evol.">
        <title>Punctuated emergences of genetic and phenotypic innovations in eumetazoan, bilaterian, euteleostome, and hominidae ancestors.</title>
        <authorList>
            <person name="Wenger Y."/>
            <person name="Galliot B."/>
        </authorList>
    </citation>
    <scope>NUCLEOTIDE SEQUENCE</scope>
    <source>
        <tissue evidence="7">Whole animals</tissue>
    </source>
</reference>
<dbReference type="InterPro" id="IPR037151">
    <property type="entry name" value="AlkB-like_sf"/>
</dbReference>
<dbReference type="InterPro" id="IPR051422">
    <property type="entry name" value="AlkB_tRNA_MeTrf/Diox"/>
</dbReference>
<evidence type="ECO:0000256" key="2">
    <source>
        <dbReference type="ARBA" id="ARBA00022603"/>
    </source>
</evidence>
<dbReference type="PANTHER" id="PTHR13069">
    <property type="entry name" value="ALKYLATED DNA REPAIR PROTEIN ALKB HOMOLOG 8"/>
    <property type="match status" value="1"/>
</dbReference>
<evidence type="ECO:0000313" key="7">
    <source>
        <dbReference type="EMBL" id="CDG68199.1"/>
    </source>
</evidence>
<dbReference type="InterPro" id="IPR013216">
    <property type="entry name" value="Methyltransf_11"/>
</dbReference>
<dbReference type="Pfam" id="PF13532">
    <property type="entry name" value="2OG-FeII_Oxy_2"/>
    <property type="match status" value="1"/>
</dbReference>
<dbReference type="Gene3D" id="2.60.120.590">
    <property type="entry name" value="Alpha-ketoglutarate-dependent dioxygenase AlkB-like"/>
    <property type="match status" value="1"/>
</dbReference>
<dbReference type="InterPro" id="IPR029063">
    <property type="entry name" value="SAM-dependent_MTases_sf"/>
</dbReference>
<dbReference type="PROSITE" id="PS51471">
    <property type="entry name" value="FE2OG_OXY"/>
    <property type="match status" value="1"/>
</dbReference>
<dbReference type="GO" id="GO:0106335">
    <property type="term" value="F:tRNA (5-carboxymethyluridine(34)-5-O)-methyltransferase activity"/>
    <property type="evidence" value="ECO:0007669"/>
    <property type="project" value="TreeGrafter"/>
</dbReference>
<keyword evidence="3" id="KW-0808">Transferase</keyword>
<dbReference type="Pfam" id="PF08241">
    <property type="entry name" value="Methyltransf_11"/>
    <property type="match status" value="1"/>
</dbReference>
<keyword evidence="2" id="KW-0489">Methyltransferase</keyword>
<sequence length="470" mass="54494">YIDEVYEKELYDFFYCKEDDGSLMKNRTVKHFGYEFIYGSNNIDRSKPLSQKIPSVCDRLLEKMFSDNIIDFMPDQLTVNQYRPGQGIPSHIDTHSAFEDGIVSLSLNSQVTMDFKKSSNELVPVILYPRSLLVMKGESRYQWNHGITPRKFDIVYTTSQLNSTAEQDFFTEEHLTLRERRIRISLTFRKIRFTPCICKFTEKCDSQIINQNNVLLPITPIEAMHLEDKHVVKVYEQIAMHFSDTRHSPWPRVKRFLNNLKNGSIVADVGCGNGKYLGVNPDLVSIGSDRSINLISICKERNFEVCISDCLTLPYRSNVFDAVICIAVIHHLSTQTRRLQAVEELIRIVNTNGLVLIYVWAIEQDNEKNLNLCENSRIESPNICISSNGSTDKLCCDKFSYDAITIESRKKIEISEGRNTFQQQDLLIPWHLKEEKCKTEEIFHRFYHVFVKGELEELCSHIPFVKIEDV</sequence>
<dbReference type="SUPFAM" id="SSF53335">
    <property type="entry name" value="S-adenosyl-L-methionine-dependent methyltransferases"/>
    <property type="match status" value="1"/>
</dbReference>
<dbReference type="GO" id="GO:0005634">
    <property type="term" value="C:nucleus"/>
    <property type="evidence" value="ECO:0007669"/>
    <property type="project" value="TreeGrafter"/>
</dbReference>
<protein>
    <submittedName>
        <fullName evidence="7">Alkylated DNA repair protein alkB homolog 8</fullName>
    </submittedName>
</protein>
<feature type="non-terminal residue" evidence="7">
    <location>
        <position position="470"/>
    </location>
</feature>
<name>T2M7W1_HYDVU</name>
<organism evidence="7">
    <name type="scientific">Hydra vulgaris</name>
    <name type="common">Hydra</name>
    <name type="synonym">Hydra attenuata</name>
    <dbReference type="NCBI Taxonomy" id="6087"/>
    <lineage>
        <taxon>Eukaryota</taxon>
        <taxon>Metazoa</taxon>
        <taxon>Cnidaria</taxon>
        <taxon>Hydrozoa</taxon>
        <taxon>Hydroidolina</taxon>
        <taxon>Anthoathecata</taxon>
        <taxon>Aplanulata</taxon>
        <taxon>Hydridae</taxon>
        <taxon>Hydra</taxon>
    </lineage>
</organism>
<dbReference type="SUPFAM" id="SSF51197">
    <property type="entry name" value="Clavaminate synthase-like"/>
    <property type="match status" value="1"/>
</dbReference>
<comment type="cofactor">
    <cofactor evidence="1">
        <name>Fe(2+)</name>
        <dbReference type="ChEBI" id="CHEBI:29033"/>
    </cofactor>
</comment>
<dbReference type="AlphaFoldDB" id="T2M7W1"/>
<keyword evidence="5" id="KW-0694">RNA-binding</keyword>
<dbReference type="Gene3D" id="3.40.50.150">
    <property type="entry name" value="Vaccinia Virus protein VP39"/>
    <property type="match status" value="1"/>
</dbReference>
<feature type="domain" description="Fe2OG dioxygenase" evidence="6">
    <location>
        <begin position="73"/>
        <end position="192"/>
    </location>
</feature>
<dbReference type="CDD" id="cd02440">
    <property type="entry name" value="AdoMet_MTases"/>
    <property type="match status" value="1"/>
</dbReference>
<dbReference type="GO" id="GO:0002098">
    <property type="term" value="P:tRNA wobble uridine modification"/>
    <property type="evidence" value="ECO:0007669"/>
    <property type="project" value="TreeGrafter"/>
</dbReference>
<dbReference type="InterPro" id="IPR005123">
    <property type="entry name" value="Oxoglu/Fe-dep_dioxygenase_dom"/>
</dbReference>
<dbReference type="EMBL" id="HAAD01001967">
    <property type="protein sequence ID" value="CDG68199.1"/>
    <property type="molecule type" value="mRNA"/>
</dbReference>
<evidence type="ECO:0000256" key="4">
    <source>
        <dbReference type="ARBA" id="ARBA00022833"/>
    </source>
</evidence>
<dbReference type="GO" id="GO:0008757">
    <property type="term" value="F:S-adenosylmethionine-dependent methyltransferase activity"/>
    <property type="evidence" value="ECO:0007669"/>
    <property type="project" value="InterPro"/>
</dbReference>
<evidence type="ECO:0000256" key="3">
    <source>
        <dbReference type="ARBA" id="ARBA00022679"/>
    </source>
</evidence>
<dbReference type="GO" id="GO:0000049">
    <property type="term" value="F:tRNA binding"/>
    <property type="evidence" value="ECO:0007669"/>
    <property type="project" value="TreeGrafter"/>
</dbReference>